<comment type="subcellular location">
    <subcellularLocation>
        <location evidence="1">Nucleus speckle</location>
    </subcellularLocation>
</comment>
<dbReference type="InterPro" id="IPR045184">
    <property type="entry name" value="SMU1"/>
</dbReference>
<evidence type="ECO:0000256" key="1">
    <source>
        <dbReference type="ARBA" id="ARBA00004324"/>
    </source>
</evidence>
<evidence type="ECO:0000259" key="10">
    <source>
        <dbReference type="Pfam" id="PF17814"/>
    </source>
</evidence>
<dbReference type="GO" id="GO:0016607">
    <property type="term" value="C:nuclear speck"/>
    <property type="evidence" value="ECO:0007669"/>
    <property type="project" value="UniProtKB-SubCell"/>
</dbReference>
<protein>
    <recommendedName>
        <fullName evidence="8">WD40 repeat-containing protein SMU1</fullName>
    </recommendedName>
</protein>
<reference evidence="11" key="1">
    <citation type="submission" date="2022-11" db="EMBL/GenBank/DDBJ databases">
        <authorList>
            <person name="Morgan W.R."/>
            <person name="Tartar A."/>
        </authorList>
    </citation>
    <scope>NUCLEOTIDE SEQUENCE</scope>
    <source>
        <strain evidence="11">ARSEF 373</strain>
    </source>
</reference>
<dbReference type="PROSITE" id="PS50896">
    <property type="entry name" value="LISH"/>
    <property type="match status" value="1"/>
</dbReference>
<comment type="similarity">
    <text evidence="7">Belongs to the WD repeat SMU1 family.</text>
</comment>
<reference evidence="11" key="2">
    <citation type="journal article" date="2023" name="Microbiol Resour">
        <title>Decontamination and Annotation of the Draft Genome Sequence of the Oomycete Lagenidium giganteum ARSEF 373.</title>
        <authorList>
            <person name="Morgan W.R."/>
            <person name="Tartar A."/>
        </authorList>
    </citation>
    <scope>NUCLEOTIDE SEQUENCE</scope>
    <source>
        <strain evidence="11">ARSEF 373</strain>
    </source>
</reference>
<dbReference type="PROSITE" id="PS00678">
    <property type="entry name" value="WD_REPEATS_1"/>
    <property type="match status" value="1"/>
</dbReference>
<feature type="repeat" description="WD" evidence="9">
    <location>
        <begin position="242"/>
        <end position="267"/>
    </location>
</feature>
<keyword evidence="3" id="KW-0507">mRNA processing</keyword>
<dbReference type="PROSITE" id="PS50082">
    <property type="entry name" value="WD_REPEATS_2"/>
    <property type="match status" value="1"/>
</dbReference>
<dbReference type="PANTHER" id="PTHR22848">
    <property type="entry name" value="WD40 REPEAT PROTEIN"/>
    <property type="match status" value="1"/>
</dbReference>
<dbReference type="InterPro" id="IPR019775">
    <property type="entry name" value="WD40_repeat_CS"/>
</dbReference>
<evidence type="ECO:0000256" key="4">
    <source>
        <dbReference type="ARBA" id="ARBA00022737"/>
    </source>
</evidence>
<keyword evidence="12" id="KW-1185">Reference proteome</keyword>
<dbReference type="Proteomes" id="UP001146120">
    <property type="component" value="Unassembled WGS sequence"/>
</dbReference>
<evidence type="ECO:0000256" key="2">
    <source>
        <dbReference type="ARBA" id="ARBA00022574"/>
    </source>
</evidence>
<feature type="domain" description="TPL/SMU1 LisH-like dimerisation" evidence="10">
    <location>
        <begin position="30"/>
        <end position="59"/>
    </location>
</feature>
<keyword evidence="6" id="KW-0539">Nucleus</keyword>
<dbReference type="GO" id="GO:0000398">
    <property type="term" value="P:mRNA splicing, via spliceosome"/>
    <property type="evidence" value="ECO:0007669"/>
    <property type="project" value="InterPro"/>
</dbReference>
<dbReference type="EMBL" id="DAKRPA010000258">
    <property type="protein sequence ID" value="DAZ94277.1"/>
    <property type="molecule type" value="Genomic_DNA"/>
</dbReference>
<keyword evidence="4" id="KW-0677">Repeat</keyword>
<dbReference type="InterPro" id="IPR054532">
    <property type="entry name" value="TPL_SMU1_LisH-like"/>
</dbReference>
<keyword evidence="2 9" id="KW-0853">WD repeat</keyword>
<dbReference type="Pfam" id="PF00400">
    <property type="entry name" value="WD40"/>
    <property type="match status" value="1"/>
</dbReference>
<gene>
    <name evidence="11" type="ORF">N0F65_010874</name>
</gene>
<evidence type="ECO:0000256" key="8">
    <source>
        <dbReference type="ARBA" id="ARBA00026184"/>
    </source>
</evidence>
<dbReference type="AlphaFoldDB" id="A0AAV2YI73"/>
<dbReference type="InterPro" id="IPR001680">
    <property type="entry name" value="WD40_rpt"/>
</dbReference>
<evidence type="ECO:0000313" key="11">
    <source>
        <dbReference type="EMBL" id="DAZ94277.1"/>
    </source>
</evidence>
<dbReference type="SMART" id="SM00320">
    <property type="entry name" value="WD40"/>
    <property type="match status" value="2"/>
</dbReference>
<evidence type="ECO:0000256" key="5">
    <source>
        <dbReference type="ARBA" id="ARBA00023187"/>
    </source>
</evidence>
<organism evidence="11 12">
    <name type="scientific">Lagenidium giganteum</name>
    <dbReference type="NCBI Taxonomy" id="4803"/>
    <lineage>
        <taxon>Eukaryota</taxon>
        <taxon>Sar</taxon>
        <taxon>Stramenopiles</taxon>
        <taxon>Oomycota</taxon>
        <taxon>Peronosporomycetes</taxon>
        <taxon>Pythiales</taxon>
        <taxon>Pythiaceae</taxon>
    </lineage>
</organism>
<dbReference type="SUPFAM" id="SSF50978">
    <property type="entry name" value="WD40 repeat-like"/>
    <property type="match status" value="1"/>
</dbReference>
<dbReference type="InterPro" id="IPR015943">
    <property type="entry name" value="WD40/YVTN_repeat-like_dom_sf"/>
</dbReference>
<name>A0AAV2YI73_9STRA</name>
<evidence type="ECO:0000256" key="6">
    <source>
        <dbReference type="ARBA" id="ARBA00023242"/>
    </source>
</evidence>
<sequence length="425" mass="47585">MRSWSHVVHTRRDHPLGLVRGIMDEVEVDARDAVRLVLQFLKENHLLQAMKALQDETQVQLNAVDSKEAFLSDLAHGRWDAVLQQTKTLECASSVLAALYEHVVYEMLEMHERSVAVQLLRGAAPLQQLQQTDPARYQRLEQLTQQSAFDAAAVYGATSKQARRAQLVELFTHHVTEVAPSRLLSLLGQALKWQQLQGHLAPGADYDLFRGAPREKTKDQADRVVRKTAGKIKFSKTSTPQSIDFSRDGHMLTSGSKDGFVEVWDFEKCKHRKDLEYQAKVWDAKTCECLATIQPPNTKFGEEIDVVAVRLVPALQGSGSNLLMCTRTSAMYLLSMQGDVLLTYKTDANNEHEIGNFVDCSLSPRGKLLYGVTDRGYLLTFTLETASLEATLQVSNGSSLGLVHHPHRNVIATFGTDSYIRLWKA</sequence>
<dbReference type="InterPro" id="IPR036322">
    <property type="entry name" value="WD40_repeat_dom_sf"/>
</dbReference>
<evidence type="ECO:0000256" key="3">
    <source>
        <dbReference type="ARBA" id="ARBA00022664"/>
    </source>
</evidence>
<evidence type="ECO:0000313" key="12">
    <source>
        <dbReference type="Proteomes" id="UP001146120"/>
    </source>
</evidence>
<dbReference type="Gene3D" id="2.130.10.10">
    <property type="entry name" value="YVTN repeat-like/Quinoprotein amine dehydrogenase"/>
    <property type="match status" value="2"/>
</dbReference>
<comment type="caution">
    <text evidence="11">The sequence shown here is derived from an EMBL/GenBank/DDBJ whole genome shotgun (WGS) entry which is preliminary data.</text>
</comment>
<dbReference type="InterPro" id="IPR006594">
    <property type="entry name" value="LisH"/>
</dbReference>
<evidence type="ECO:0000256" key="9">
    <source>
        <dbReference type="PROSITE-ProRule" id="PRU00221"/>
    </source>
</evidence>
<keyword evidence="5" id="KW-0508">mRNA splicing</keyword>
<dbReference type="Pfam" id="PF17814">
    <property type="entry name" value="LisH_TPL"/>
    <property type="match status" value="1"/>
</dbReference>
<proteinExistence type="inferred from homology"/>
<accession>A0AAV2YI73</accession>
<evidence type="ECO:0000256" key="7">
    <source>
        <dbReference type="ARBA" id="ARBA00025801"/>
    </source>
</evidence>